<protein>
    <recommendedName>
        <fullName evidence="6">RNA methyltransferase</fullName>
        <ecNumber evidence="6">2.1.1.-</ecNumber>
    </recommendedName>
</protein>
<keyword evidence="4 5" id="KW-0949">S-adenosyl-L-methionine</keyword>
<evidence type="ECO:0000256" key="4">
    <source>
        <dbReference type="ARBA" id="ARBA00022691"/>
    </source>
</evidence>
<dbReference type="EC" id="2.1.1.-" evidence="6"/>
<dbReference type="WBParaSite" id="HDID_0000158401-mRNA-1">
    <property type="protein sequence ID" value="HDID_0000158401-mRNA-1"/>
    <property type="gene ID" value="HDID_0000158401"/>
</dbReference>
<dbReference type="Pfam" id="PF06859">
    <property type="entry name" value="Bin3"/>
    <property type="match status" value="1"/>
</dbReference>
<evidence type="ECO:0000256" key="5">
    <source>
        <dbReference type="PROSITE-ProRule" id="PRU00848"/>
    </source>
</evidence>
<dbReference type="CDD" id="cd02440">
    <property type="entry name" value="AdoMet_MTases"/>
    <property type="match status" value="1"/>
</dbReference>
<dbReference type="GO" id="GO:0040031">
    <property type="term" value="P:snRNA modification"/>
    <property type="evidence" value="ECO:0007669"/>
    <property type="project" value="TreeGrafter"/>
</dbReference>
<dbReference type="GO" id="GO:0008171">
    <property type="term" value="F:O-methyltransferase activity"/>
    <property type="evidence" value="ECO:0007669"/>
    <property type="project" value="UniProtKB-UniRule"/>
</dbReference>
<name>A0A0R3SAZ7_HYMDI</name>
<dbReference type="InterPro" id="IPR024160">
    <property type="entry name" value="BIN3_SAM-bd_dom"/>
</dbReference>
<evidence type="ECO:0000313" key="9">
    <source>
        <dbReference type="EMBL" id="VDL19046.1"/>
    </source>
</evidence>
<dbReference type="OrthoDB" id="273070at2759"/>
<accession>A0A0R3SAZ7</accession>
<reference evidence="10 12" key="3">
    <citation type="submission" date="2019-07" db="EMBL/GenBank/DDBJ databases">
        <authorList>
            <person name="Jastrzebski P J."/>
            <person name="Paukszto L."/>
            <person name="Jastrzebski P J."/>
        </authorList>
    </citation>
    <scope>NUCLEOTIDE SEQUENCE [LARGE SCALE GENOMIC DNA]</scope>
    <source>
        <strain evidence="10 12">WMS-il1</strain>
    </source>
</reference>
<evidence type="ECO:0000256" key="1">
    <source>
        <dbReference type="ARBA" id="ARBA00008361"/>
    </source>
</evidence>
<proteinExistence type="inferred from homology"/>
<gene>
    <name evidence="9" type="ORF">HDID_LOCUS1585</name>
    <name evidence="10" type="ORF">WMSIL1_LOCUS5987</name>
</gene>
<evidence type="ECO:0000313" key="11">
    <source>
        <dbReference type="Proteomes" id="UP000274504"/>
    </source>
</evidence>
<feature type="region of interest" description="Disordered" evidence="7">
    <location>
        <begin position="1"/>
        <end position="24"/>
    </location>
</feature>
<feature type="compositionally biased region" description="Acidic residues" evidence="7">
    <location>
        <begin position="470"/>
        <end position="486"/>
    </location>
</feature>
<keyword evidence="12" id="KW-1185">Reference proteome</keyword>
<evidence type="ECO:0000313" key="12">
    <source>
        <dbReference type="Proteomes" id="UP000321570"/>
    </source>
</evidence>
<evidence type="ECO:0000313" key="13">
    <source>
        <dbReference type="WBParaSite" id="HDID_0000158401-mRNA-1"/>
    </source>
</evidence>
<evidence type="ECO:0000256" key="2">
    <source>
        <dbReference type="ARBA" id="ARBA00022603"/>
    </source>
</evidence>
<dbReference type="Gene3D" id="3.40.50.150">
    <property type="entry name" value="Vaccinia Virus protein VP39"/>
    <property type="match status" value="1"/>
</dbReference>
<dbReference type="GO" id="GO:0008173">
    <property type="term" value="F:RNA methyltransferase activity"/>
    <property type="evidence" value="ECO:0007669"/>
    <property type="project" value="UniProtKB-UniRule"/>
</dbReference>
<dbReference type="GO" id="GO:0032259">
    <property type="term" value="P:methylation"/>
    <property type="evidence" value="ECO:0007669"/>
    <property type="project" value="UniProtKB-KW"/>
</dbReference>
<feature type="compositionally biased region" description="Polar residues" evidence="7">
    <location>
        <begin position="487"/>
        <end position="496"/>
    </location>
</feature>
<feature type="region of interest" description="Disordered" evidence="7">
    <location>
        <begin position="53"/>
        <end position="149"/>
    </location>
</feature>
<dbReference type="PROSITE" id="PS51515">
    <property type="entry name" value="BIN3_SAM"/>
    <property type="match status" value="1"/>
</dbReference>
<dbReference type="Proteomes" id="UP000274504">
    <property type="component" value="Unassembled WGS sequence"/>
</dbReference>
<sequence>MDRPRLRPSYGLEYNRTYGPPGKPYSFPPSVRPFMPVPPRGNWAPRSHLRHRNHVHSWPSRPTRAHPPRHRISNQSRASPYRSPRFSTNRCQEPAAKKPHLDPTDPLNLHGLMKEADRRRSQGLSPLHGDSRLNTPILNSSGDTETPSQNVVEVINTDNLQNRLHRNNKRGRYYSSGSRNYRRQGGRVPVTGNYRNYYLRRDPDSRMEILLFPWFTGNMVADYGCHNGTFTFKMLEKFPGVSRIDAFDCDAELIENARNMQKEKMRWKNKGDISYEKINFQVADWCESMTSDDDPTYDTILAFSVTKWIHLNYGDDGIHRFFRRVFNLLKPGGRFILEPQPKSSYRRTRFTAKQRKNYLSMKLDPSHFRDELLAVGFSYFEDLKIPLPGESFQRVIMMCCKSAGDTPFNIRNGFREAARLRMIPSPPVDTGDSPTIRPPPVRYNPYNTPSSPFYSPLGSPDSSPEIPNTVDEEAEEEEYVQQDEELITSTVPTSTHLDVLSPPGEATPLIVPESSYTGGGVDSPSPDSTSQQ</sequence>
<dbReference type="EMBL" id="CABIJS010000210">
    <property type="protein sequence ID" value="VUZ46305.1"/>
    <property type="molecule type" value="Genomic_DNA"/>
</dbReference>
<dbReference type="Proteomes" id="UP000321570">
    <property type="component" value="Unassembled WGS sequence"/>
</dbReference>
<organism evidence="13">
    <name type="scientific">Hymenolepis diminuta</name>
    <name type="common">Rat tapeworm</name>
    <dbReference type="NCBI Taxonomy" id="6216"/>
    <lineage>
        <taxon>Eukaryota</taxon>
        <taxon>Metazoa</taxon>
        <taxon>Spiralia</taxon>
        <taxon>Lophotrochozoa</taxon>
        <taxon>Platyhelminthes</taxon>
        <taxon>Cestoda</taxon>
        <taxon>Eucestoda</taxon>
        <taxon>Cyclophyllidea</taxon>
        <taxon>Hymenolepididae</taxon>
        <taxon>Hymenolepis</taxon>
    </lineage>
</organism>
<evidence type="ECO:0000313" key="10">
    <source>
        <dbReference type="EMBL" id="VUZ46305.1"/>
    </source>
</evidence>
<feature type="compositionally biased region" description="Polar residues" evidence="7">
    <location>
        <begin position="132"/>
        <end position="149"/>
    </location>
</feature>
<dbReference type="STRING" id="6216.A0A0R3SAZ7"/>
<evidence type="ECO:0000256" key="7">
    <source>
        <dbReference type="SAM" id="MobiDB-lite"/>
    </source>
</evidence>
<comment type="similarity">
    <text evidence="1 6">Belongs to the methyltransferase superfamily.</text>
</comment>
<dbReference type="InterPro" id="IPR029063">
    <property type="entry name" value="SAM-dependent_MTases_sf"/>
</dbReference>
<feature type="region of interest" description="Disordered" evidence="7">
    <location>
        <begin position="422"/>
        <end position="532"/>
    </location>
</feature>
<keyword evidence="3 6" id="KW-0808">Transferase</keyword>
<dbReference type="PANTHER" id="PTHR12315">
    <property type="entry name" value="BICOID-INTERACTING PROTEIN RELATED"/>
    <property type="match status" value="1"/>
</dbReference>
<dbReference type="AlphaFoldDB" id="A0A0R3SAZ7"/>
<dbReference type="InterPro" id="IPR010675">
    <property type="entry name" value="Bin3_C"/>
</dbReference>
<reference evidence="9 11" key="2">
    <citation type="submission" date="2018-11" db="EMBL/GenBank/DDBJ databases">
        <authorList>
            <consortium name="Pathogen Informatics"/>
        </authorList>
    </citation>
    <scope>NUCLEOTIDE SEQUENCE [LARGE SCALE GENOMIC DNA]</scope>
</reference>
<dbReference type="PANTHER" id="PTHR12315:SF0">
    <property type="entry name" value="7SK SNRNA METHYLPHOSPHATE CAPPING ENZYME"/>
    <property type="match status" value="1"/>
</dbReference>
<dbReference type="InterPro" id="IPR039772">
    <property type="entry name" value="Bin3-like"/>
</dbReference>
<evidence type="ECO:0000256" key="3">
    <source>
        <dbReference type="ARBA" id="ARBA00022679"/>
    </source>
</evidence>
<dbReference type="SUPFAM" id="SSF53335">
    <property type="entry name" value="S-adenosyl-L-methionine-dependent methyltransferases"/>
    <property type="match status" value="1"/>
</dbReference>
<reference evidence="13" key="1">
    <citation type="submission" date="2017-02" db="UniProtKB">
        <authorList>
            <consortium name="WormBaseParasite"/>
        </authorList>
    </citation>
    <scope>IDENTIFICATION</scope>
</reference>
<feature type="compositionally biased region" description="Basic residues" evidence="7">
    <location>
        <begin position="63"/>
        <end position="72"/>
    </location>
</feature>
<dbReference type="GO" id="GO:0017069">
    <property type="term" value="F:snRNA binding"/>
    <property type="evidence" value="ECO:0007669"/>
    <property type="project" value="TreeGrafter"/>
</dbReference>
<feature type="domain" description="Bin3-type SAM" evidence="8">
    <location>
        <begin position="110"/>
        <end position="404"/>
    </location>
</feature>
<keyword evidence="2 6" id="KW-0489">Methyltransferase</keyword>
<evidence type="ECO:0000256" key="6">
    <source>
        <dbReference type="RuleBase" id="RU367087"/>
    </source>
</evidence>
<dbReference type="EMBL" id="UYSG01000306">
    <property type="protein sequence ID" value="VDL19046.1"/>
    <property type="molecule type" value="Genomic_DNA"/>
</dbReference>
<evidence type="ECO:0000259" key="8">
    <source>
        <dbReference type="PROSITE" id="PS51515"/>
    </source>
</evidence>